<keyword evidence="1" id="KW-1015">Disulfide bond</keyword>
<dbReference type="OrthoDB" id="10004439at2759"/>
<dbReference type="InterPro" id="IPR009003">
    <property type="entry name" value="Peptidase_S1_PA"/>
</dbReference>
<evidence type="ECO:0000256" key="1">
    <source>
        <dbReference type="ARBA" id="ARBA00023157"/>
    </source>
</evidence>
<dbReference type="Gene3D" id="2.40.10.10">
    <property type="entry name" value="Trypsin-like serine proteases"/>
    <property type="match status" value="1"/>
</dbReference>
<dbReference type="InterPro" id="IPR051333">
    <property type="entry name" value="CLIP_Serine_Protease"/>
</dbReference>
<dbReference type="InterPro" id="IPR033116">
    <property type="entry name" value="TRYPSIN_SER"/>
</dbReference>
<gene>
    <name evidence="5" type="ORF">HERILL_LOCUS7347</name>
</gene>
<reference evidence="5 6" key="1">
    <citation type="submission" date="2020-11" db="EMBL/GenBank/DDBJ databases">
        <authorList>
            <person name="Wallbank WR R."/>
            <person name="Pardo Diaz C."/>
            <person name="Kozak K."/>
            <person name="Martin S."/>
            <person name="Jiggins C."/>
            <person name="Moest M."/>
            <person name="Warren A I."/>
            <person name="Generalovic N T."/>
            <person name="Byers J.R.P. K."/>
            <person name="Montejo-Kovacevich G."/>
            <person name="Yen C E."/>
        </authorList>
    </citation>
    <scope>NUCLEOTIDE SEQUENCE [LARGE SCALE GENOMIC DNA]</scope>
</reference>
<dbReference type="GO" id="GO:0006508">
    <property type="term" value="P:proteolysis"/>
    <property type="evidence" value="ECO:0007669"/>
    <property type="project" value="UniProtKB-KW"/>
</dbReference>
<sequence length="359" mass="40100">MKNLCLLSLSAVLYTILFTTQLLTISGQFTYEQETDLHLGSECKNEVNLTGVCTKASNCPRVKLNISASKICSFDGTEAIVCCIRTSHLVCYNYLFWEGKIREIPKQQFFIAGILAKPRQFPHMAAIGWKEDGEDISWRCGGSLISRNFLLTAAHCSTSRKIPPNIVRAGVVNLVKPEERDPVDFDIERIIVHPGYKAPSTYHDIALFEIKPVTTFDDLKPICLWPSKQIIGSDLLGMGFGTRSFGGPQANELYVGPLNYVPQDQCQIAFASRQSEELSNGIIEGQMCARDRENERDTCQGDSGGPLQLSTDSSWRYKTYLVGITSYGEGCLGPSPGIYTRVYAYLDWIERIVWPAYFA</sequence>
<name>A0A7R8UP62_HERIL</name>
<dbReference type="PANTHER" id="PTHR24260">
    <property type="match status" value="1"/>
</dbReference>
<keyword evidence="2" id="KW-0378">Hydrolase</keyword>
<dbReference type="InterPro" id="IPR001254">
    <property type="entry name" value="Trypsin_dom"/>
</dbReference>
<evidence type="ECO:0000313" key="5">
    <source>
        <dbReference type="EMBL" id="CAD7084456.1"/>
    </source>
</evidence>
<dbReference type="Pfam" id="PF00089">
    <property type="entry name" value="Trypsin"/>
    <property type="match status" value="1"/>
</dbReference>
<dbReference type="PROSITE" id="PS50240">
    <property type="entry name" value="TRYPSIN_DOM"/>
    <property type="match status" value="1"/>
</dbReference>
<protein>
    <recommendedName>
        <fullName evidence="4">Peptidase S1 domain-containing protein</fullName>
    </recommendedName>
</protein>
<keyword evidence="2" id="KW-0645">Protease</keyword>
<feature type="chain" id="PRO_5031345438" description="Peptidase S1 domain-containing protein" evidence="3">
    <location>
        <begin position="28"/>
        <end position="359"/>
    </location>
</feature>
<evidence type="ECO:0000259" key="4">
    <source>
        <dbReference type="PROSITE" id="PS50240"/>
    </source>
</evidence>
<dbReference type="InterPro" id="IPR043504">
    <property type="entry name" value="Peptidase_S1_PA_chymotrypsin"/>
</dbReference>
<dbReference type="PANTHER" id="PTHR24260:SF147">
    <property type="entry name" value="EG:BACR7A4.3 PROTEIN-RELATED"/>
    <property type="match status" value="1"/>
</dbReference>
<dbReference type="GO" id="GO:0004252">
    <property type="term" value="F:serine-type endopeptidase activity"/>
    <property type="evidence" value="ECO:0007669"/>
    <property type="project" value="InterPro"/>
</dbReference>
<accession>A0A7R8UP62</accession>
<dbReference type="InterPro" id="IPR018114">
    <property type="entry name" value="TRYPSIN_HIS"/>
</dbReference>
<dbReference type="PROSITE" id="PS00134">
    <property type="entry name" value="TRYPSIN_HIS"/>
    <property type="match status" value="1"/>
</dbReference>
<keyword evidence="6" id="KW-1185">Reference proteome</keyword>
<keyword evidence="2" id="KW-0720">Serine protease</keyword>
<feature type="signal peptide" evidence="3">
    <location>
        <begin position="1"/>
        <end position="27"/>
    </location>
</feature>
<evidence type="ECO:0000256" key="3">
    <source>
        <dbReference type="SAM" id="SignalP"/>
    </source>
</evidence>
<feature type="domain" description="Peptidase S1" evidence="4">
    <location>
        <begin position="110"/>
        <end position="354"/>
    </location>
</feature>
<dbReference type="SUPFAM" id="SSF50494">
    <property type="entry name" value="Trypsin-like serine proteases"/>
    <property type="match status" value="1"/>
</dbReference>
<evidence type="ECO:0000313" key="6">
    <source>
        <dbReference type="Proteomes" id="UP000594454"/>
    </source>
</evidence>
<dbReference type="Proteomes" id="UP000594454">
    <property type="component" value="Chromosome 3"/>
</dbReference>
<dbReference type="SMART" id="SM00020">
    <property type="entry name" value="Tryp_SPc"/>
    <property type="match status" value="1"/>
</dbReference>
<dbReference type="CDD" id="cd00190">
    <property type="entry name" value="Tryp_SPc"/>
    <property type="match status" value="1"/>
</dbReference>
<dbReference type="FunFam" id="2.40.10.10:FF:000068">
    <property type="entry name" value="transmembrane protease serine 2"/>
    <property type="match status" value="1"/>
</dbReference>
<proteinExistence type="predicted"/>
<dbReference type="PRINTS" id="PR00722">
    <property type="entry name" value="CHYMOTRYPSIN"/>
</dbReference>
<dbReference type="AlphaFoldDB" id="A0A7R8UP62"/>
<organism evidence="5 6">
    <name type="scientific">Hermetia illucens</name>
    <name type="common">Black soldier fly</name>
    <dbReference type="NCBI Taxonomy" id="343691"/>
    <lineage>
        <taxon>Eukaryota</taxon>
        <taxon>Metazoa</taxon>
        <taxon>Ecdysozoa</taxon>
        <taxon>Arthropoda</taxon>
        <taxon>Hexapoda</taxon>
        <taxon>Insecta</taxon>
        <taxon>Pterygota</taxon>
        <taxon>Neoptera</taxon>
        <taxon>Endopterygota</taxon>
        <taxon>Diptera</taxon>
        <taxon>Brachycera</taxon>
        <taxon>Stratiomyomorpha</taxon>
        <taxon>Stratiomyidae</taxon>
        <taxon>Hermetiinae</taxon>
        <taxon>Hermetia</taxon>
    </lineage>
</organism>
<evidence type="ECO:0000256" key="2">
    <source>
        <dbReference type="RuleBase" id="RU363034"/>
    </source>
</evidence>
<keyword evidence="3" id="KW-0732">Signal</keyword>
<dbReference type="InterPro" id="IPR001314">
    <property type="entry name" value="Peptidase_S1A"/>
</dbReference>
<dbReference type="EMBL" id="LR899011">
    <property type="protein sequence ID" value="CAD7084456.1"/>
    <property type="molecule type" value="Genomic_DNA"/>
</dbReference>
<dbReference type="InParanoid" id="A0A7R8UP62"/>
<dbReference type="PROSITE" id="PS00135">
    <property type="entry name" value="TRYPSIN_SER"/>
    <property type="match status" value="1"/>
</dbReference>